<dbReference type="EMBL" id="JABFTP020000144">
    <property type="protein sequence ID" value="KAL3283422.1"/>
    <property type="molecule type" value="Genomic_DNA"/>
</dbReference>
<evidence type="ECO:0000256" key="1">
    <source>
        <dbReference type="ARBA" id="ARBA00004300"/>
    </source>
</evidence>
<evidence type="ECO:0000256" key="6">
    <source>
        <dbReference type="SAM" id="Coils"/>
    </source>
</evidence>
<protein>
    <submittedName>
        <fullName evidence="8">Uncharacterized protein</fullName>
    </submittedName>
</protein>
<sequence length="374" mass="42321">MAEAEEGEITDNELTEEEEGEGEEGEEGLANENEKLIQELEKESIPGSEKPSEAAMESEKPSKATMQSEIPPESAALKGKIDDKTIEQLEQIEKESKEAANVINELKTRIQELLQKEKMTKEEEKELEELNTELNKQMELFEEKTKQIQEIITDTNILTGMPARLPQAKHEEDVLPRVILCGFEEEYVPKIVVCDQKVKGVGGAHACMPGCPGPSPPPCVPSFTKQLCENYNIKDKLATENADLEKIKSRLEADITNKDRILDNLQMKLATLQNEIRMVSAENAMLNEKIRNVQQNQMRQKQESCKPKKPCPAVLAGKLQEYSDYTRRLERQLAEMERDFNAVHKEICTIQKQRGGHGQTSNTMGMSSCYRSQR</sequence>
<accession>A0ABD2NYI6</accession>
<dbReference type="Proteomes" id="UP001516400">
    <property type="component" value="Unassembled WGS sequence"/>
</dbReference>
<feature type="compositionally biased region" description="Polar residues" evidence="7">
    <location>
        <begin position="359"/>
        <end position="374"/>
    </location>
</feature>
<comment type="similarity">
    <text evidence="2">Belongs to the ODF2 family.</text>
</comment>
<feature type="region of interest" description="Disordered" evidence="7">
    <location>
        <begin position="354"/>
        <end position="374"/>
    </location>
</feature>
<reference evidence="8 9" key="1">
    <citation type="journal article" date="2021" name="BMC Biol.">
        <title>Horizontally acquired antibacterial genes associated with adaptive radiation of ladybird beetles.</title>
        <authorList>
            <person name="Li H.S."/>
            <person name="Tang X.F."/>
            <person name="Huang Y.H."/>
            <person name="Xu Z.Y."/>
            <person name="Chen M.L."/>
            <person name="Du X.Y."/>
            <person name="Qiu B.Y."/>
            <person name="Chen P.T."/>
            <person name="Zhang W."/>
            <person name="Slipinski A."/>
            <person name="Escalona H.E."/>
            <person name="Waterhouse R.M."/>
            <person name="Zwick A."/>
            <person name="Pang H."/>
        </authorList>
    </citation>
    <scope>NUCLEOTIDE SEQUENCE [LARGE SCALE GENOMIC DNA]</scope>
    <source>
        <strain evidence="8">SYSU2018</strain>
    </source>
</reference>
<name>A0ABD2NYI6_9CUCU</name>
<proteinExistence type="inferred from homology"/>
<dbReference type="PANTHER" id="PTHR23162:SF10">
    <property type="entry name" value="FI13205P"/>
    <property type="match status" value="1"/>
</dbReference>
<comment type="subcellular location">
    <subcellularLocation>
        <location evidence="1">Cytoplasm</location>
        <location evidence="1">Cytoskeleton</location>
        <location evidence="1">Microtubule organizing center</location>
        <location evidence="1">Centrosome</location>
    </subcellularLocation>
</comment>
<evidence type="ECO:0000256" key="5">
    <source>
        <dbReference type="ARBA" id="ARBA00023212"/>
    </source>
</evidence>
<dbReference type="GO" id="GO:0005813">
    <property type="term" value="C:centrosome"/>
    <property type="evidence" value="ECO:0007669"/>
    <property type="project" value="UniProtKB-SubCell"/>
</dbReference>
<gene>
    <name evidence="8" type="ORF">HHI36_006567</name>
</gene>
<dbReference type="InterPro" id="IPR026099">
    <property type="entry name" value="Odf2-rel"/>
</dbReference>
<evidence type="ECO:0000256" key="3">
    <source>
        <dbReference type="ARBA" id="ARBA00022490"/>
    </source>
</evidence>
<keyword evidence="9" id="KW-1185">Reference proteome</keyword>
<evidence type="ECO:0000313" key="9">
    <source>
        <dbReference type="Proteomes" id="UP001516400"/>
    </source>
</evidence>
<feature type="coiled-coil region" evidence="6">
    <location>
        <begin position="89"/>
        <end position="151"/>
    </location>
</feature>
<feature type="compositionally biased region" description="Acidic residues" evidence="7">
    <location>
        <begin position="1"/>
        <end position="29"/>
    </location>
</feature>
<feature type="compositionally biased region" description="Basic and acidic residues" evidence="7">
    <location>
        <begin position="32"/>
        <end position="44"/>
    </location>
</feature>
<keyword evidence="5" id="KW-0206">Cytoskeleton</keyword>
<feature type="region of interest" description="Disordered" evidence="7">
    <location>
        <begin position="1"/>
        <end position="82"/>
    </location>
</feature>
<organism evidence="8 9">
    <name type="scientific">Cryptolaemus montrouzieri</name>
    <dbReference type="NCBI Taxonomy" id="559131"/>
    <lineage>
        <taxon>Eukaryota</taxon>
        <taxon>Metazoa</taxon>
        <taxon>Ecdysozoa</taxon>
        <taxon>Arthropoda</taxon>
        <taxon>Hexapoda</taxon>
        <taxon>Insecta</taxon>
        <taxon>Pterygota</taxon>
        <taxon>Neoptera</taxon>
        <taxon>Endopterygota</taxon>
        <taxon>Coleoptera</taxon>
        <taxon>Polyphaga</taxon>
        <taxon>Cucujiformia</taxon>
        <taxon>Coccinelloidea</taxon>
        <taxon>Coccinellidae</taxon>
        <taxon>Scymninae</taxon>
        <taxon>Scymnini</taxon>
        <taxon>Cryptolaemus</taxon>
    </lineage>
</organism>
<keyword evidence="3" id="KW-0963">Cytoplasm</keyword>
<feature type="coiled-coil region" evidence="6">
    <location>
        <begin position="234"/>
        <end position="346"/>
    </location>
</feature>
<comment type="caution">
    <text evidence="8">The sequence shown here is derived from an EMBL/GenBank/DDBJ whole genome shotgun (WGS) entry which is preliminary data.</text>
</comment>
<dbReference type="AlphaFoldDB" id="A0ABD2NYI6"/>
<dbReference type="PANTHER" id="PTHR23162">
    <property type="entry name" value="OUTER DENSE FIBER OF SPERM TAILS 2"/>
    <property type="match status" value="1"/>
</dbReference>
<evidence type="ECO:0000313" key="8">
    <source>
        <dbReference type="EMBL" id="KAL3283422.1"/>
    </source>
</evidence>
<evidence type="ECO:0000256" key="7">
    <source>
        <dbReference type="SAM" id="MobiDB-lite"/>
    </source>
</evidence>
<evidence type="ECO:0000256" key="2">
    <source>
        <dbReference type="ARBA" id="ARBA00009316"/>
    </source>
</evidence>
<evidence type="ECO:0000256" key="4">
    <source>
        <dbReference type="ARBA" id="ARBA00023054"/>
    </source>
</evidence>
<keyword evidence="4 6" id="KW-0175">Coiled coil</keyword>